<dbReference type="PANTHER" id="PTHR46590:SF4">
    <property type="entry name" value="CRAL-TRIO DOMAIN-CONTAINING PROTEIN"/>
    <property type="match status" value="1"/>
</dbReference>
<protein>
    <recommendedName>
        <fullName evidence="2">CRAL-TRIO domain-containing protein</fullName>
    </recommendedName>
</protein>
<evidence type="ECO:0000256" key="1">
    <source>
        <dbReference type="SAM" id="Phobius"/>
    </source>
</evidence>
<organism evidence="3 4">
    <name type="scientific">Psilocybe cyanescens</name>
    <dbReference type="NCBI Taxonomy" id="93625"/>
    <lineage>
        <taxon>Eukaryota</taxon>
        <taxon>Fungi</taxon>
        <taxon>Dikarya</taxon>
        <taxon>Basidiomycota</taxon>
        <taxon>Agaricomycotina</taxon>
        <taxon>Agaricomycetes</taxon>
        <taxon>Agaricomycetidae</taxon>
        <taxon>Agaricales</taxon>
        <taxon>Agaricineae</taxon>
        <taxon>Strophariaceae</taxon>
        <taxon>Psilocybe</taxon>
    </lineage>
</organism>
<dbReference type="PANTHER" id="PTHR46590">
    <property type="entry name" value="PHOSPHATIDYLINOSITOL TRANSFER PROTEIN CSR1-RELATED"/>
    <property type="match status" value="1"/>
</dbReference>
<evidence type="ECO:0000313" key="4">
    <source>
        <dbReference type="Proteomes" id="UP000283269"/>
    </source>
</evidence>
<dbReference type="Gene3D" id="3.40.525.10">
    <property type="entry name" value="CRAL-TRIO lipid binding domain"/>
    <property type="match status" value="1"/>
</dbReference>
<dbReference type="AlphaFoldDB" id="A0A409X1D4"/>
<keyword evidence="1" id="KW-0812">Transmembrane</keyword>
<dbReference type="InParanoid" id="A0A409X1D4"/>
<reference evidence="3 4" key="1">
    <citation type="journal article" date="2018" name="Evol. Lett.">
        <title>Horizontal gene cluster transfer increased hallucinogenic mushroom diversity.</title>
        <authorList>
            <person name="Reynolds H.T."/>
            <person name="Vijayakumar V."/>
            <person name="Gluck-Thaler E."/>
            <person name="Korotkin H.B."/>
            <person name="Matheny P.B."/>
            <person name="Slot J.C."/>
        </authorList>
    </citation>
    <scope>NUCLEOTIDE SEQUENCE [LARGE SCALE GENOMIC DNA]</scope>
    <source>
        <strain evidence="3 4">2631</strain>
    </source>
</reference>
<evidence type="ECO:0000313" key="3">
    <source>
        <dbReference type="EMBL" id="PPQ84585.1"/>
    </source>
</evidence>
<comment type="caution">
    <text evidence="3">The sequence shown here is derived from an EMBL/GenBank/DDBJ whole genome shotgun (WGS) entry which is preliminary data.</text>
</comment>
<feature type="domain" description="CRAL-TRIO" evidence="2">
    <location>
        <begin position="113"/>
        <end position="261"/>
    </location>
</feature>
<dbReference type="InterPro" id="IPR036865">
    <property type="entry name" value="CRAL-TRIO_dom_sf"/>
</dbReference>
<dbReference type="OrthoDB" id="75724at2759"/>
<dbReference type="Pfam" id="PF00650">
    <property type="entry name" value="CRAL_TRIO"/>
    <property type="match status" value="1"/>
</dbReference>
<dbReference type="SUPFAM" id="SSF52087">
    <property type="entry name" value="CRAL/TRIO domain"/>
    <property type="match status" value="1"/>
</dbReference>
<accession>A0A409X1D4</accession>
<name>A0A409X1D4_PSICY</name>
<dbReference type="InterPro" id="IPR052432">
    <property type="entry name" value="PITP/CRAL-TRIO"/>
</dbReference>
<dbReference type="Proteomes" id="UP000283269">
    <property type="component" value="Unassembled WGS sequence"/>
</dbReference>
<dbReference type="STRING" id="93625.A0A409X1D4"/>
<evidence type="ECO:0000259" key="2">
    <source>
        <dbReference type="PROSITE" id="PS50191"/>
    </source>
</evidence>
<dbReference type="InterPro" id="IPR001251">
    <property type="entry name" value="CRAL-TRIO_dom"/>
</dbReference>
<feature type="transmembrane region" description="Helical" evidence="1">
    <location>
        <begin position="351"/>
        <end position="369"/>
    </location>
</feature>
<keyword evidence="4" id="KW-1185">Reference proteome</keyword>
<dbReference type="CDD" id="cd00170">
    <property type="entry name" value="SEC14"/>
    <property type="match status" value="1"/>
</dbReference>
<sequence>METFKRLERNRDALLEQYHSNLEDIYNLQDTLIRDILPSVTDELELSPESQEWAKEWLSDTSSIFRISRRNKFTRSFSLEAIQKTLLWRLDNLWPLEPPKSIPNLHCLPSDIRDPLGRPILAVEVVAVDESLDSQKRSIIQAFEQLRLHLKKLYDNSEDDARPPLQYVILLDLRQLSFQSINIDLFTWTVREVIPRFSGLVAAVFMLNYSWTHAGLWGVFKRLLPESALSRVFFPLNSELVQYFSPSALPQEYGGSLPTLSLIEDPMRPKLPFPEVEETTVPPTAASPAVSEPSLISPSWISPTSLLNPFFGYSVSASSTYGSRSFRHGRRRKRDLVRTLLSLFWLRWHKHITFGLCFAIAAVFLRLGYRKGNLRLPRRSFIPGIANQ</sequence>
<dbReference type="PROSITE" id="PS50191">
    <property type="entry name" value="CRAL_TRIO"/>
    <property type="match status" value="1"/>
</dbReference>
<keyword evidence="1" id="KW-1133">Transmembrane helix</keyword>
<proteinExistence type="predicted"/>
<gene>
    <name evidence="3" type="ORF">CVT25_015788</name>
</gene>
<dbReference type="EMBL" id="NHYD01002844">
    <property type="protein sequence ID" value="PPQ84585.1"/>
    <property type="molecule type" value="Genomic_DNA"/>
</dbReference>
<keyword evidence="1" id="KW-0472">Membrane</keyword>